<dbReference type="PANTHER" id="PTHR32060">
    <property type="entry name" value="TAIL-SPECIFIC PROTEASE"/>
    <property type="match status" value="1"/>
</dbReference>
<dbReference type="InterPro" id="IPR029045">
    <property type="entry name" value="ClpP/crotonase-like_dom_sf"/>
</dbReference>
<dbReference type="SMART" id="SM00245">
    <property type="entry name" value="TSPc"/>
    <property type="match status" value="1"/>
</dbReference>
<dbReference type="AlphaFoldDB" id="A0A9X4BJU4"/>
<sequence>MTLFRTIGRCVAVMFAIAASANAQSPADATPWLDDLAVLESGLARSYANFEFNLRERRIDLPNIDRTARTALANARDDAARRAALDGVVAAFRDPHLRIVWNPVAPDDAAPSPACPAGLRAQQEASTGVRFDRLDGYAPLASDAARDYKAALYQKPGTRTRYGIVRIGAFTERAFGRACAAGAAAIGVAPDAPCDAACERRLDIAVGRVLNDSLAVALDELRRGGADRLVVDLTDNGGGSDWVEAVLRIVGGPVRAARVAMLKHAAWRAQLDAQLARIDAAPDDERAAIAPVRAALARDRAALADDCDLSAAWTDRDLALGARPLPCSTLVTGSLHSTGYAPHVAPSAREASDIDVMRFVARRYGAYRERKPMLPVAVLVNANTHSAAELMAAALKDAGRATIVGETSAGAGCGQFTDTGTGFALPRSGAAVHAPDCARLRADGSNERRGVAPDVAVPWGPSDSAYQRAEKMAAALQRLGRR</sequence>
<name>A0A9X4BJU4_9GAMM</name>
<dbReference type="GO" id="GO:0007165">
    <property type="term" value="P:signal transduction"/>
    <property type="evidence" value="ECO:0007669"/>
    <property type="project" value="TreeGrafter"/>
</dbReference>
<dbReference type="InterPro" id="IPR005151">
    <property type="entry name" value="Tail-specific_protease"/>
</dbReference>
<dbReference type="SUPFAM" id="SSF52096">
    <property type="entry name" value="ClpP/crotonase"/>
    <property type="match status" value="1"/>
</dbReference>
<organism evidence="3 4">
    <name type="scientific">Tahibacter soli</name>
    <dbReference type="NCBI Taxonomy" id="2983605"/>
    <lineage>
        <taxon>Bacteria</taxon>
        <taxon>Pseudomonadati</taxon>
        <taxon>Pseudomonadota</taxon>
        <taxon>Gammaproteobacteria</taxon>
        <taxon>Lysobacterales</taxon>
        <taxon>Rhodanobacteraceae</taxon>
        <taxon>Tahibacter</taxon>
    </lineage>
</organism>
<dbReference type="PANTHER" id="PTHR32060:SF30">
    <property type="entry name" value="CARBOXY-TERMINAL PROCESSING PROTEASE CTPA"/>
    <property type="match status" value="1"/>
</dbReference>
<evidence type="ECO:0000256" key="1">
    <source>
        <dbReference type="SAM" id="SignalP"/>
    </source>
</evidence>
<feature type="chain" id="PRO_5040864963" evidence="1">
    <location>
        <begin position="24"/>
        <end position="482"/>
    </location>
</feature>
<accession>A0A9X4BJU4</accession>
<keyword evidence="1" id="KW-0732">Signal</keyword>
<dbReference type="CDD" id="cd06567">
    <property type="entry name" value="Peptidase_S41"/>
    <property type="match status" value="1"/>
</dbReference>
<dbReference type="Gene3D" id="3.90.226.10">
    <property type="entry name" value="2-enoyl-CoA Hydratase, Chain A, domain 1"/>
    <property type="match status" value="1"/>
</dbReference>
<keyword evidence="4" id="KW-1185">Reference proteome</keyword>
<proteinExistence type="predicted"/>
<evidence type="ECO:0000313" key="3">
    <source>
        <dbReference type="EMBL" id="MDC8013542.1"/>
    </source>
</evidence>
<evidence type="ECO:0000259" key="2">
    <source>
        <dbReference type="SMART" id="SM00245"/>
    </source>
</evidence>
<protein>
    <submittedName>
        <fullName evidence="3">S41 family peptidase</fullName>
    </submittedName>
</protein>
<dbReference type="EMBL" id="JAOVZO020000017">
    <property type="protein sequence ID" value="MDC8013542.1"/>
    <property type="molecule type" value="Genomic_DNA"/>
</dbReference>
<dbReference type="GO" id="GO:0008236">
    <property type="term" value="F:serine-type peptidase activity"/>
    <property type="evidence" value="ECO:0007669"/>
    <property type="project" value="InterPro"/>
</dbReference>
<dbReference type="Pfam" id="PF03572">
    <property type="entry name" value="Peptidase_S41"/>
    <property type="match status" value="1"/>
</dbReference>
<gene>
    <name evidence="3" type="ORF">OD750_013450</name>
</gene>
<comment type="caution">
    <text evidence="3">The sequence shown here is derived from an EMBL/GenBank/DDBJ whole genome shotgun (WGS) entry which is preliminary data.</text>
</comment>
<dbReference type="GO" id="GO:0006508">
    <property type="term" value="P:proteolysis"/>
    <property type="evidence" value="ECO:0007669"/>
    <property type="project" value="InterPro"/>
</dbReference>
<dbReference type="GO" id="GO:0004175">
    <property type="term" value="F:endopeptidase activity"/>
    <property type="evidence" value="ECO:0007669"/>
    <property type="project" value="TreeGrafter"/>
</dbReference>
<feature type="domain" description="Tail specific protease" evidence="2">
    <location>
        <begin position="268"/>
        <end position="458"/>
    </location>
</feature>
<feature type="signal peptide" evidence="1">
    <location>
        <begin position="1"/>
        <end position="23"/>
    </location>
</feature>
<dbReference type="GO" id="GO:0030288">
    <property type="term" value="C:outer membrane-bounded periplasmic space"/>
    <property type="evidence" value="ECO:0007669"/>
    <property type="project" value="TreeGrafter"/>
</dbReference>
<dbReference type="Proteomes" id="UP001139971">
    <property type="component" value="Unassembled WGS sequence"/>
</dbReference>
<evidence type="ECO:0000313" key="4">
    <source>
        <dbReference type="Proteomes" id="UP001139971"/>
    </source>
</evidence>
<dbReference type="RefSeq" id="WP_263545748.1">
    <property type="nucleotide sequence ID" value="NZ_JAOVZO020000017.1"/>
</dbReference>
<reference evidence="3" key="1">
    <citation type="submission" date="2023-02" db="EMBL/GenBank/DDBJ databases">
        <title>Tahibacter soli sp. nov. isolated from soil.</title>
        <authorList>
            <person name="Baek J.H."/>
            <person name="Lee J.K."/>
            <person name="Choi D.G."/>
            <person name="Jeon C.O."/>
        </authorList>
    </citation>
    <scope>NUCLEOTIDE SEQUENCE</scope>
    <source>
        <strain evidence="3">BL</strain>
    </source>
</reference>